<evidence type="ECO:0000313" key="5">
    <source>
        <dbReference type="Proteomes" id="UP000320300"/>
    </source>
</evidence>
<dbReference type="PANTHER" id="PTHR44227">
    <property type="match status" value="1"/>
</dbReference>
<dbReference type="RefSeq" id="WP_142530382.1">
    <property type="nucleotide sequence ID" value="NZ_CBCSJO010000011.1"/>
</dbReference>
<name>A0A521FHN3_9SPHI</name>
<evidence type="ECO:0000256" key="2">
    <source>
        <dbReference type="ARBA" id="ARBA00022803"/>
    </source>
</evidence>
<accession>A0A521FHN3</accession>
<dbReference type="AlphaFoldDB" id="A0A521FHN3"/>
<keyword evidence="1" id="KW-0677">Repeat</keyword>
<dbReference type="InterPro" id="IPR052346">
    <property type="entry name" value="O-mannosyl-transferase_TMTC"/>
</dbReference>
<dbReference type="Gene3D" id="1.25.40.10">
    <property type="entry name" value="Tetratricopeptide repeat domain"/>
    <property type="match status" value="2"/>
</dbReference>
<dbReference type="InterPro" id="IPR011990">
    <property type="entry name" value="TPR-like_helical_dom_sf"/>
</dbReference>
<evidence type="ECO:0000256" key="3">
    <source>
        <dbReference type="PROSITE-ProRule" id="PRU00339"/>
    </source>
</evidence>
<keyword evidence="2 3" id="KW-0802">TPR repeat</keyword>
<protein>
    <submittedName>
        <fullName evidence="4">Tetratricopeptide repeat-containing protein</fullName>
    </submittedName>
</protein>
<gene>
    <name evidence="4" type="ORF">SAMN06265348_112184</name>
</gene>
<proteinExistence type="predicted"/>
<dbReference type="OrthoDB" id="739506at2"/>
<dbReference type="PROSITE" id="PS50005">
    <property type="entry name" value="TPR"/>
    <property type="match status" value="1"/>
</dbReference>
<dbReference type="SUPFAM" id="SSF48452">
    <property type="entry name" value="TPR-like"/>
    <property type="match status" value="1"/>
</dbReference>
<organism evidence="4 5">
    <name type="scientific">Pedobacter westerhofensis</name>
    <dbReference type="NCBI Taxonomy" id="425512"/>
    <lineage>
        <taxon>Bacteria</taxon>
        <taxon>Pseudomonadati</taxon>
        <taxon>Bacteroidota</taxon>
        <taxon>Sphingobacteriia</taxon>
        <taxon>Sphingobacteriales</taxon>
        <taxon>Sphingobacteriaceae</taxon>
        <taxon>Pedobacter</taxon>
    </lineage>
</organism>
<reference evidence="4 5" key="1">
    <citation type="submission" date="2017-05" db="EMBL/GenBank/DDBJ databases">
        <authorList>
            <person name="Varghese N."/>
            <person name="Submissions S."/>
        </authorList>
    </citation>
    <scope>NUCLEOTIDE SEQUENCE [LARGE SCALE GENOMIC DNA]</scope>
    <source>
        <strain evidence="4 5">DSM 19036</strain>
    </source>
</reference>
<keyword evidence="5" id="KW-1185">Reference proteome</keyword>
<evidence type="ECO:0000313" key="4">
    <source>
        <dbReference type="EMBL" id="SMO95718.1"/>
    </source>
</evidence>
<dbReference type="InterPro" id="IPR019734">
    <property type="entry name" value="TPR_rpt"/>
</dbReference>
<sequence length="382" mass="43423">MIDKRLVFSAAFFMIVSSQQVFAQKTQLLIARNSVGKLQAAIANKKDQKAKMSILNEGIKASELTAADSKTRKYPETWAIKSYLSSYIALLDSDQNNSNKYYDLTLKAIDTAKRFENYEDNSGLIAAANYNVNIKKQQKGNVAYANKDFGAAYNYLKEVSDFFPKDTILAINAALSAEGNKNDNAAFDYYQRAKDNGVRNPVVFQRLAVIYKNRQDTDKAIRTLEEGLSANPYNTMLNNDYINILLDTEKYTEAKQVLEGTLKVETRSKLLYYLYGYLHQKSTNMGTAELAYNKSLAIDKNYFDAMYQLGLVYLNQGNDALVPEHKDVAKYSSFINRAEVILVQAHEAKPKDKATINLLIEIYTRKNRFDRVQELKAQLDEF</sequence>
<feature type="repeat" description="TPR" evidence="3">
    <location>
        <begin position="201"/>
        <end position="234"/>
    </location>
</feature>
<dbReference type="EMBL" id="FXTN01000012">
    <property type="protein sequence ID" value="SMO95718.1"/>
    <property type="molecule type" value="Genomic_DNA"/>
</dbReference>
<evidence type="ECO:0000256" key="1">
    <source>
        <dbReference type="ARBA" id="ARBA00022737"/>
    </source>
</evidence>
<dbReference type="Proteomes" id="UP000320300">
    <property type="component" value="Unassembled WGS sequence"/>
</dbReference>
<dbReference type="SMART" id="SM00028">
    <property type="entry name" value="TPR"/>
    <property type="match status" value="3"/>
</dbReference>
<dbReference type="Pfam" id="PF13181">
    <property type="entry name" value="TPR_8"/>
    <property type="match status" value="1"/>
</dbReference>
<dbReference type="PANTHER" id="PTHR44227:SF3">
    <property type="entry name" value="PROTEIN O-MANNOSYL-TRANSFERASE TMTC4"/>
    <property type="match status" value="1"/>
</dbReference>